<evidence type="ECO:0000256" key="1">
    <source>
        <dbReference type="SAM" id="Coils"/>
    </source>
</evidence>
<evidence type="ECO:0000313" key="3">
    <source>
        <dbReference type="Proteomes" id="UP000177043"/>
    </source>
</evidence>
<sequence length="441" mass="49359">MNFKPKLNHLVLFFLVFTLLPSLVIAETPEQKEARESALRKELAQVEADIAANTKKLQIKQGEASSISRDIQILTYQINQAKLKIRQKQIEIERLGGDITKREKTITTLSTKIEEEKESLAELLRKTKELDHVTMPEVILGNDILSDFFVDLNSFNFIQASVHGSFLVMRDTQVETTKEKITLERRRDAERDAKRVIEEETKKIQTAEAEKKRLLALTNQAAASYKGIIAEREARRAVIRSALFKLRDTTSISFGEAVDMAIRLSKQTGVRPAFALAILKQETNIGQNVGTCNRAGDPPEKHWKMIMHPTRDQAPYLRIVTELGLDPEATPLSCAMSYGYGGAMGPAQFIPSTWEPYKARISAVTGNTPPNPWRPFDAFAASQLLLRDLGAAGGGYTSERTAALRYYAGGNWADPRNAFYGDSVMRLATEMQAQIDILQTN</sequence>
<dbReference type="EMBL" id="MHTJ01000004">
    <property type="protein sequence ID" value="OHA58248.1"/>
    <property type="molecule type" value="Genomic_DNA"/>
</dbReference>
<dbReference type="Gene3D" id="1.10.530.10">
    <property type="match status" value="1"/>
</dbReference>
<dbReference type="InterPro" id="IPR023346">
    <property type="entry name" value="Lysozyme-like_dom_sf"/>
</dbReference>
<dbReference type="Proteomes" id="UP000177043">
    <property type="component" value="Unassembled WGS sequence"/>
</dbReference>
<feature type="coiled-coil region" evidence="1">
    <location>
        <begin position="78"/>
        <end position="133"/>
    </location>
</feature>
<reference evidence="2 3" key="1">
    <citation type="journal article" date="2016" name="Nat. Commun.">
        <title>Thousands of microbial genomes shed light on interconnected biogeochemical processes in an aquifer system.</title>
        <authorList>
            <person name="Anantharaman K."/>
            <person name="Brown C.T."/>
            <person name="Hug L.A."/>
            <person name="Sharon I."/>
            <person name="Castelle C.J."/>
            <person name="Probst A.J."/>
            <person name="Thomas B.C."/>
            <person name="Singh A."/>
            <person name="Wilkins M.J."/>
            <person name="Karaoz U."/>
            <person name="Brodie E.L."/>
            <person name="Williams K.H."/>
            <person name="Hubbard S.S."/>
            <person name="Banfield J.F."/>
        </authorList>
    </citation>
    <scope>NUCLEOTIDE SEQUENCE [LARGE SCALE GENOMIC DNA]</scope>
</reference>
<evidence type="ECO:0000313" key="2">
    <source>
        <dbReference type="EMBL" id="OHA58248.1"/>
    </source>
</evidence>
<dbReference type="Gene3D" id="6.10.250.3150">
    <property type="match status" value="1"/>
</dbReference>
<proteinExistence type="predicted"/>
<evidence type="ECO:0008006" key="4">
    <source>
        <dbReference type="Google" id="ProtNLM"/>
    </source>
</evidence>
<dbReference type="SUPFAM" id="SSF53955">
    <property type="entry name" value="Lysozyme-like"/>
    <property type="match status" value="1"/>
</dbReference>
<feature type="coiled-coil region" evidence="1">
    <location>
        <begin position="190"/>
        <end position="217"/>
    </location>
</feature>
<gene>
    <name evidence="2" type="ORF">A2571_03255</name>
</gene>
<keyword evidence="1" id="KW-0175">Coiled coil</keyword>
<name>A0A1G2QCT2_9BACT</name>
<protein>
    <recommendedName>
        <fullName evidence="4">Transglycosylase SLT domain-containing protein</fullName>
    </recommendedName>
</protein>
<organism evidence="2 3">
    <name type="scientific">Candidatus Vogelbacteria bacterium RIFOXYD1_FULL_44_32</name>
    <dbReference type="NCBI Taxonomy" id="1802438"/>
    <lineage>
        <taxon>Bacteria</taxon>
        <taxon>Candidatus Vogeliibacteriota</taxon>
    </lineage>
</organism>
<dbReference type="STRING" id="1802438.A2571_03255"/>
<dbReference type="AlphaFoldDB" id="A0A1G2QCT2"/>
<accession>A0A1G2QCT2</accession>
<comment type="caution">
    <text evidence="2">The sequence shown here is derived from an EMBL/GenBank/DDBJ whole genome shotgun (WGS) entry which is preliminary data.</text>
</comment>